<accession>A0A1H5WBV5</accession>
<protein>
    <submittedName>
        <fullName evidence="1">Uncharacterized protein</fullName>
    </submittedName>
</protein>
<name>A0A1H5WBV5_9PROT</name>
<sequence length="133" mass="14982">MNIIDNINAFLGDDLKEFVRPNAKLKIAASCFSIYAYEALNYTMSPCHLYRDSIHCEDLVCVKGDEEKTMRLRQNLDEARDLLRKAEDAVSDGYAGGDRWLEHHLSAVERLSQLCSIIDDPNIRSGRSTGTAT</sequence>
<reference evidence="1 2" key="1">
    <citation type="submission" date="2016-10" db="EMBL/GenBank/DDBJ databases">
        <authorList>
            <person name="de Groot N.N."/>
        </authorList>
    </citation>
    <scope>NUCLEOTIDE SEQUENCE [LARGE SCALE GENOMIC DNA]</scope>
    <source>
        <strain evidence="1 2">Nm13</strain>
    </source>
</reference>
<evidence type="ECO:0000313" key="1">
    <source>
        <dbReference type="EMBL" id="SEF96952.1"/>
    </source>
</evidence>
<proteinExistence type="predicted"/>
<dbReference type="AlphaFoldDB" id="A0A1H5WBV5"/>
<evidence type="ECO:0000313" key="2">
    <source>
        <dbReference type="Proteomes" id="UP000236753"/>
    </source>
</evidence>
<dbReference type="Proteomes" id="UP000236753">
    <property type="component" value="Unassembled WGS sequence"/>
</dbReference>
<dbReference type="EMBL" id="FNUX01000017">
    <property type="protein sequence ID" value="SEF96952.1"/>
    <property type="molecule type" value="Genomic_DNA"/>
</dbReference>
<organism evidence="1 2">
    <name type="scientific">Nitrosomonas ureae</name>
    <dbReference type="NCBI Taxonomy" id="44577"/>
    <lineage>
        <taxon>Bacteria</taxon>
        <taxon>Pseudomonadati</taxon>
        <taxon>Pseudomonadota</taxon>
        <taxon>Betaproteobacteria</taxon>
        <taxon>Nitrosomonadales</taxon>
        <taxon>Nitrosomonadaceae</taxon>
        <taxon>Nitrosomonas</taxon>
    </lineage>
</organism>
<dbReference type="RefSeq" id="WP_103966890.1">
    <property type="nucleotide sequence ID" value="NZ_FNUX01000017.1"/>
</dbReference>
<gene>
    <name evidence="1" type="ORF">SAMN05216334_11762</name>
</gene>
<dbReference type="OrthoDB" id="9814088at2"/>